<name>S7ZI85_PENO1</name>
<dbReference type="Proteomes" id="UP000019376">
    <property type="component" value="Unassembled WGS sequence"/>
</dbReference>
<evidence type="ECO:0000313" key="1">
    <source>
        <dbReference type="EMBL" id="EPS30330.1"/>
    </source>
</evidence>
<proteinExistence type="predicted"/>
<accession>S7ZI85</accession>
<protein>
    <submittedName>
        <fullName evidence="1">Uncharacterized protein</fullName>
    </submittedName>
</protein>
<gene>
    <name evidence="1" type="ORF">PDE_05281</name>
</gene>
<dbReference type="EMBL" id="KB644412">
    <property type="protein sequence ID" value="EPS30330.1"/>
    <property type="molecule type" value="Genomic_DNA"/>
</dbReference>
<sequence length="131" mass="14819">MPPSQLFYILAFPSNGIGPWFVFPISVLRQGLLINPRSLVHPYASSHTLQLSTSVSASHRYKTYPLFSSPTNYQLFYFSLTFHGHRDPVPPGLVTYNDRQRSCGRGQQMFGDIIAFLCLLQGELPPLSWQS</sequence>
<reference evidence="1 2" key="1">
    <citation type="journal article" date="2013" name="PLoS ONE">
        <title>Genomic and secretomic analyses reveal unique features of the lignocellulolytic enzyme system of Penicillium decumbens.</title>
        <authorList>
            <person name="Liu G."/>
            <person name="Zhang L."/>
            <person name="Wei X."/>
            <person name="Zou G."/>
            <person name="Qin Y."/>
            <person name="Ma L."/>
            <person name="Li J."/>
            <person name="Zheng H."/>
            <person name="Wang S."/>
            <person name="Wang C."/>
            <person name="Xun L."/>
            <person name="Zhao G.-P."/>
            <person name="Zhou Z."/>
            <person name="Qu Y."/>
        </authorList>
    </citation>
    <scope>NUCLEOTIDE SEQUENCE [LARGE SCALE GENOMIC DNA]</scope>
    <source>
        <strain evidence="2">114-2 / CGMCC 5302</strain>
    </source>
</reference>
<keyword evidence="2" id="KW-1185">Reference proteome</keyword>
<dbReference type="AlphaFoldDB" id="S7ZI85"/>
<evidence type="ECO:0000313" key="2">
    <source>
        <dbReference type="Proteomes" id="UP000019376"/>
    </source>
</evidence>
<organism evidence="1 2">
    <name type="scientific">Penicillium oxalicum (strain 114-2 / CGMCC 5302)</name>
    <name type="common">Penicillium decumbens</name>
    <dbReference type="NCBI Taxonomy" id="933388"/>
    <lineage>
        <taxon>Eukaryota</taxon>
        <taxon>Fungi</taxon>
        <taxon>Dikarya</taxon>
        <taxon>Ascomycota</taxon>
        <taxon>Pezizomycotina</taxon>
        <taxon>Eurotiomycetes</taxon>
        <taxon>Eurotiomycetidae</taxon>
        <taxon>Eurotiales</taxon>
        <taxon>Aspergillaceae</taxon>
        <taxon>Penicillium</taxon>
    </lineage>
</organism>
<dbReference type="HOGENOM" id="CLU_1928335_0_0_1"/>